<evidence type="ECO:0000313" key="1">
    <source>
        <dbReference type="EMBL" id="KDP26141.1"/>
    </source>
</evidence>
<dbReference type="EMBL" id="KK914929">
    <property type="protein sequence ID" value="KDP26141.1"/>
    <property type="molecule type" value="Genomic_DNA"/>
</dbReference>
<dbReference type="PANTHER" id="PTHR31579">
    <property type="entry name" value="OS03G0796600 PROTEIN"/>
    <property type="match status" value="1"/>
</dbReference>
<dbReference type="OrthoDB" id="691424at2759"/>
<name>A0A067JQA8_JATCU</name>
<organism evidence="1 2">
    <name type="scientific">Jatropha curcas</name>
    <name type="common">Barbados nut</name>
    <dbReference type="NCBI Taxonomy" id="180498"/>
    <lineage>
        <taxon>Eukaryota</taxon>
        <taxon>Viridiplantae</taxon>
        <taxon>Streptophyta</taxon>
        <taxon>Embryophyta</taxon>
        <taxon>Tracheophyta</taxon>
        <taxon>Spermatophyta</taxon>
        <taxon>Magnoliopsida</taxon>
        <taxon>eudicotyledons</taxon>
        <taxon>Gunneridae</taxon>
        <taxon>Pentapetalae</taxon>
        <taxon>rosids</taxon>
        <taxon>fabids</taxon>
        <taxon>Malpighiales</taxon>
        <taxon>Euphorbiaceae</taxon>
        <taxon>Crotonoideae</taxon>
        <taxon>Jatropheae</taxon>
        <taxon>Jatropha</taxon>
    </lineage>
</organism>
<sequence length="257" mass="29256">MGSLEEERLVQMVHDFIESGSSPLPIFPNSSNCLSLDHQATYFTLQEILEKMTEAENKVLQSVLRHMRSQKEAEKATGLKKWLVTRLQMDGFNASICQTSWLTSLGCPAGDYNYIDIILKDEKGNKKRLIVDIDFRSQFELARPTKSYEELTDIVPSFFIGSEEKLNKIISLLCSAAKQSLEERGLHVPPWRSSTYMQSKWLKVNAPNTNIGCTKENREAKDGCFNNIWTPPLVKPRRRDLGSALSTQFSNMGINCW</sequence>
<dbReference type="InterPro" id="IPR006502">
    <property type="entry name" value="PDDEXK-like"/>
</dbReference>
<dbReference type="PANTHER" id="PTHR31579:SF34">
    <property type="entry name" value="T14N5.3 PROTEIN"/>
    <property type="match status" value="1"/>
</dbReference>
<protein>
    <submittedName>
        <fullName evidence="1">Uncharacterized protein</fullName>
    </submittedName>
</protein>
<reference evidence="1 2" key="1">
    <citation type="journal article" date="2014" name="PLoS ONE">
        <title>Global Analysis of Gene Expression Profiles in Physic Nut (Jatropha curcas L.) Seedlings Exposed to Salt Stress.</title>
        <authorList>
            <person name="Zhang L."/>
            <person name="Zhang C."/>
            <person name="Wu P."/>
            <person name="Chen Y."/>
            <person name="Li M."/>
            <person name="Jiang H."/>
            <person name="Wu G."/>
        </authorList>
    </citation>
    <scope>NUCLEOTIDE SEQUENCE [LARGE SCALE GENOMIC DNA]</scope>
    <source>
        <strain evidence="2">cv. GZQX0401</strain>
        <tissue evidence="1">Young leaves</tissue>
    </source>
</reference>
<dbReference type="Pfam" id="PF04720">
    <property type="entry name" value="PDDEXK_6"/>
    <property type="match status" value="1"/>
</dbReference>
<dbReference type="Proteomes" id="UP000027138">
    <property type="component" value="Unassembled WGS sequence"/>
</dbReference>
<gene>
    <name evidence="1" type="ORF">JCGZ_22242</name>
</gene>
<dbReference type="KEGG" id="jcu:105645165"/>
<evidence type="ECO:0000313" key="2">
    <source>
        <dbReference type="Proteomes" id="UP000027138"/>
    </source>
</evidence>
<accession>A0A067JQA8</accession>
<keyword evidence="2" id="KW-1185">Reference proteome</keyword>
<dbReference type="AlphaFoldDB" id="A0A067JQA8"/>
<dbReference type="STRING" id="180498.A0A067JQA8"/>
<dbReference type="NCBIfam" id="TIGR01615">
    <property type="entry name" value="A_thal_3542"/>
    <property type="match status" value="1"/>
</dbReference>
<proteinExistence type="predicted"/>